<dbReference type="SUPFAM" id="SSF55957">
    <property type="entry name" value="Phosphoglucomutase, C-terminal domain"/>
    <property type="match status" value="1"/>
</dbReference>
<dbReference type="SUPFAM" id="SSF53738">
    <property type="entry name" value="Phosphoglucomutase, first 3 domains"/>
    <property type="match status" value="3"/>
</dbReference>
<reference evidence="10 11" key="1">
    <citation type="submission" date="2024-02" db="EMBL/GenBank/DDBJ databases">
        <title>A draft genome for the cacao thread blight pathogen Marasmius crinis-equi.</title>
        <authorList>
            <person name="Cohen S.P."/>
            <person name="Baruah I.K."/>
            <person name="Amoako-Attah I."/>
            <person name="Bukari Y."/>
            <person name="Meinhardt L.W."/>
            <person name="Bailey B.A."/>
        </authorList>
    </citation>
    <scope>NUCLEOTIDE SEQUENCE [LARGE SCALE GENOMIC DNA]</scope>
    <source>
        <strain evidence="10 11">GH-76</strain>
    </source>
</reference>
<accession>A0ABR3F3Y3</accession>
<evidence type="ECO:0000313" key="10">
    <source>
        <dbReference type="EMBL" id="KAL0569810.1"/>
    </source>
</evidence>
<comment type="cofactor">
    <cofactor evidence="1">
        <name>Mg(2+)</name>
        <dbReference type="ChEBI" id="CHEBI:18420"/>
    </cofactor>
</comment>
<protein>
    <recommendedName>
        <fullName evidence="12">Phosphoglucomutase</fullName>
    </recommendedName>
</protein>
<gene>
    <name evidence="10" type="ORF">V5O48_012155</name>
</gene>
<dbReference type="InterPro" id="IPR016055">
    <property type="entry name" value="A-D-PHexomutase_a/b/a-I/II/III"/>
</dbReference>
<evidence type="ECO:0000259" key="9">
    <source>
        <dbReference type="Pfam" id="PF02880"/>
    </source>
</evidence>
<evidence type="ECO:0000256" key="4">
    <source>
        <dbReference type="ARBA" id="ARBA00022723"/>
    </source>
</evidence>
<comment type="caution">
    <text evidence="10">The sequence shown here is derived from an EMBL/GenBank/DDBJ whole genome shotgun (WGS) entry which is preliminary data.</text>
</comment>
<dbReference type="PANTHER" id="PTHR45745">
    <property type="entry name" value="PHOSPHOMANNOMUTASE 45A"/>
    <property type="match status" value="1"/>
</dbReference>
<keyword evidence="11" id="KW-1185">Reference proteome</keyword>
<sequence length="612" mass="68226">MDRNEQTREEIQRLLDKGDTDELESRLRNRIEFGTAGLRGKMEAGWARMNGLSFYNDTLSKCNAESPKDLIIIQASQGLCRYVMENVQDARSRGVVIGHDHRHNSERWAKLTAAAFINKGMKVYLHRGLVHTPLVPFSVKRLNASCGVMITASHNPKDDNGYKVYWENAVQIIEPHDKGISDAIKSNLDPQTWSIESSESSPDCLDVTQEMKDAYFTSLDSFRLPSYKPGTGVSFVNTSMHGVGHAFVNTAFERFGISFKSVTEQQSPNPDFPTVRYPNPEEKGALDLALATANRVRANYVLAQDPDADRFAAAEKQPNGEWATFTGDQLGVVFAGHVFDAYRASGKPVDKLAMVASTVSSKMVEAIAKREGFKFVDCLTGFKYIGNTALDLVRQGYEAPFGYEEAIGFMFGSEIRDKDGVAASVVFAQISTILSARGTTVKSYLNDLYARYGFFMVIHKKWPSGVILTESQTSNSYFICKDPATIDKIFQRIRNLNNDESETILRYPHRIAGLRVTSVIDLTTGYDSTNPPTYKPRLPLSSGHMIQFRAEREPGGDKIILTTRTSGTEPKIKYYLEGSGKDEDVVAKLLKSVVEELGKDWMEAEKNNLGRP</sequence>
<comment type="similarity">
    <text evidence="2">Belongs to the phosphohexose mutase family.</text>
</comment>
<keyword evidence="3" id="KW-0597">Phosphoprotein</keyword>
<feature type="domain" description="Alpha-D-phosphohexomutase alpha/beta/alpha" evidence="7">
    <location>
        <begin position="63"/>
        <end position="187"/>
    </location>
</feature>
<dbReference type="InterPro" id="IPR005846">
    <property type="entry name" value="A-D-PHexomutase_a/b/a-III"/>
</dbReference>
<evidence type="ECO:0000259" key="7">
    <source>
        <dbReference type="Pfam" id="PF02878"/>
    </source>
</evidence>
<keyword evidence="5" id="KW-0460">Magnesium</keyword>
<dbReference type="Pfam" id="PF02880">
    <property type="entry name" value="PGM_PMM_III"/>
    <property type="match status" value="1"/>
</dbReference>
<dbReference type="Proteomes" id="UP001465976">
    <property type="component" value="Unassembled WGS sequence"/>
</dbReference>
<evidence type="ECO:0000256" key="1">
    <source>
        <dbReference type="ARBA" id="ARBA00001946"/>
    </source>
</evidence>
<dbReference type="CDD" id="cd05799">
    <property type="entry name" value="PGM2"/>
    <property type="match status" value="1"/>
</dbReference>
<evidence type="ECO:0000256" key="3">
    <source>
        <dbReference type="ARBA" id="ARBA00022553"/>
    </source>
</evidence>
<evidence type="ECO:0000259" key="8">
    <source>
        <dbReference type="Pfam" id="PF02879"/>
    </source>
</evidence>
<name>A0ABR3F3Y3_9AGAR</name>
<dbReference type="PROSITE" id="PS00710">
    <property type="entry name" value="PGM_PMM"/>
    <property type="match status" value="1"/>
</dbReference>
<dbReference type="InterPro" id="IPR016066">
    <property type="entry name" value="A-D-PHexomutase_CS"/>
</dbReference>
<evidence type="ECO:0000256" key="6">
    <source>
        <dbReference type="ARBA" id="ARBA00023235"/>
    </source>
</evidence>
<dbReference type="Pfam" id="PF02879">
    <property type="entry name" value="PGM_PMM_II"/>
    <property type="match status" value="1"/>
</dbReference>
<dbReference type="InterPro" id="IPR005844">
    <property type="entry name" value="A-D-PHexomutase_a/b/a-I"/>
</dbReference>
<dbReference type="PANTHER" id="PTHR45745:SF1">
    <property type="entry name" value="PHOSPHOGLUCOMUTASE 2B-RELATED"/>
    <property type="match status" value="1"/>
</dbReference>
<feature type="domain" description="Alpha-D-phosphohexomutase alpha/beta/alpha" evidence="8">
    <location>
        <begin position="225"/>
        <end position="316"/>
    </location>
</feature>
<evidence type="ECO:0000313" key="11">
    <source>
        <dbReference type="Proteomes" id="UP001465976"/>
    </source>
</evidence>
<dbReference type="Gene3D" id="3.40.120.10">
    <property type="entry name" value="Alpha-D-Glucose-1,6-Bisphosphate, subunit A, domain 3"/>
    <property type="match status" value="3"/>
</dbReference>
<evidence type="ECO:0000256" key="5">
    <source>
        <dbReference type="ARBA" id="ARBA00022842"/>
    </source>
</evidence>
<keyword evidence="4" id="KW-0479">Metal-binding</keyword>
<evidence type="ECO:0000256" key="2">
    <source>
        <dbReference type="ARBA" id="ARBA00010231"/>
    </source>
</evidence>
<feature type="domain" description="Alpha-D-phosphohexomutase alpha/beta/alpha" evidence="9">
    <location>
        <begin position="327"/>
        <end position="452"/>
    </location>
</feature>
<dbReference type="InterPro" id="IPR005845">
    <property type="entry name" value="A-D-PHexomutase_a/b/a-II"/>
</dbReference>
<organism evidence="10 11">
    <name type="scientific">Marasmius crinis-equi</name>
    <dbReference type="NCBI Taxonomy" id="585013"/>
    <lineage>
        <taxon>Eukaryota</taxon>
        <taxon>Fungi</taxon>
        <taxon>Dikarya</taxon>
        <taxon>Basidiomycota</taxon>
        <taxon>Agaricomycotina</taxon>
        <taxon>Agaricomycetes</taxon>
        <taxon>Agaricomycetidae</taxon>
        <taxon>Agaricales</taxon>
        <taxon>Marasmiineae</taxon>
        <taxon>Marasmiaceae</taxon>
        <taxon>Marasmius</taxon>
    </lineage>
</organism>
<proteinExistence type="inferred from homology"/>
<dbReference type="Pfam" id="PF02878">
    <property type="entry name" value="PGM_PMM_I"/>
    <property type="match status" value="1"/>
</dbReference>
<evidence type="ECO:0008006" key="12">
    <source>
        <dbReference type="Google" id="ProtNLM"/>
    </source>
</evidence>
<dbReference type="EMBL" id="JBAHYK010001049">
    <property type="protein sequence ID" value="KAL0569810.1"/>
    <property type="molecule type" value="Genomic_DNA"/>
</dbReference>
<dbReference type="InterPro" id="IPR036900">
    <property type="entry name" value="A-D-PHexomutase_C_sf"/>
</dbReference>
<keyword evidence="6" id="KW-0413">Isomerase</keyword>